<name>A0A2P0VP11_9VIRU</name>
<accession>A0A2P0VP11</accession>
<reference evidence="1" key="1">
    <citation type="journal article" date="2018" name="Virology">
        <title>A giant virus infecting green algae encodes key fermentation genes.</title>
        <authorList>
            <person name="Schvarcz C.R."/>
            <person name="Steward G.F."/>
        </authorList>
    </citation>
    <scope>NUCLEOTIDE SEQUENCE [LARGE SCALE GENOMIC DNA]</scope>
</reference>
<protein>
    <submittedName>
        <fullName evidence="1">Uncharacterized protein</fullName>
    </submittedName>
</protein>
<proteinExistence type="predicted"/>
<evidence type="ECO:0000313" key="2">
    <source>
        <dbReference type="Proteomes" id="UP000244773"/>
    </source>
</evidence>
<keyword evidence="2" id="KW-1185">Reference proteome</keyword>
<gene>
    <name evidence="1" type="ORF">TetV_427</name>
</gene>
<dbReference type="Proteomes" id="UP000244773">
    <property type="component" value="Segment"/>
</dbReference>
<evidence type="ECO:0000313" key="1">
    <source>
        <dbReference type="EMBL" id="AUF82509.1"/>
    </source>
</evidence>
<organism evidence="1">
    <name type="scientific">Tetraselmis virus 1</name>
    <dbReference type="NCBI Taxonomy" id="2060617"/>
    <lineage>
        <taxon>Viruses</taxon>
        <taxon>Varidnaviria</taxon>
        <taxon>Bamfordvirae</taxon>
        <taxon>Nucleocytoviricota</taxon>
        <taxon>Megaviricetes</taxon>
        <taxon>Imitervirales</taxon>
        <taxon>Allomimiviridae</taxon>
        <taxon>Oceanusvirus</taxon>
        <taxon>Oceanusvirus kaneohense</taxon>
    </lineage>
</organism>
<dbReference type="EMBL" id="KY322437">
    <property type="protein sequence ID" value="AUF82509.1"/>
    <property type="molecule type" value="Genomic_DNA"/>
</dbReference>
<sequence>MIYEAVCLRHHIHKIACKKKKMSLEEVFDSYESIFEDEKDFDKQFKTTSFKKKSKFLPSHFQEYFNSMLK</sequence>